<dbReference type="PANTHER" id="PTHR45875">
    <property type="entry name" value="METHYLTRANSFERASE N6AMT1"/>
    <property type="match status" value="1"/>
</dbReference>
<dbReference type="RefSeq" id="WP_148691682.1">
    <property type="nucleotide sequence ID" value="NZ_CP020477.1"/>
</dbReference>
<dbReference type="EMBL" id="CP020477">
    <property type="protein sequence ID" value="ARM75903.1"/>
    <property type="molecule type" value="Genomic_DNA"/>
</dbReference>
<dbReference type="CDD" id="cd02440">
    <property type="entry name" value="AdoMet_MTases"/>
    <property type="match status" value="1"/>
</dbReference>
<dbReference type="AlphaFoldDB" id="A0A1W6K036"/>
<dbReference type="STRING" id="282676.B6F84_07595"/>
<dbReference type="InterPro" id="IPR029063">
    <property type="entry name" value="SAM-dependent_MTases_sf"/>
</dbReference>
<gene>
    <name evidence="5" type="ORF">B6F84_07595</name>
</gene>
<dbReference type="SUPFAM" id="SSF53335">
    <property type="entry name" value="S-adenosyl-L-methionine-dependent methyltransferases"/>
    <property type="match status" value="1"/>
</dbReference>
<keyword evidence="4" id="KW-0949">S-adenosyl-L-methionine</keyword>
<evidence type="ECO:0000256" key="4">
    <source>
        <dbReference type="ARBA" id="ARBA00022691"/>
    </source>
</evidence>
<dbReference type="Pfam" id="PF06325">
    <property type="entry name" value="PrmA"/>
    <property type="match status" value="1"/>
</dbReference>
<keyword evidence="3 5" id="KW-0808">Transferase</keyword>
<dbReference type="GO" id="GO:0035657">
    <property type="term" value="C:eRF1 methyltransferase complex"/>
    <property type="evidence" value="ECO:0007669"/>
    <property type="project" value="TreeGrafter"/>
</dbReference>
<dbReference type="GO" id="GO:0032259">
    <property type="term" value="P:methylation"/>
    <property type="evidence" value="ECO:0007669"/>
    <property type="project" value="UniProtKB-KW"/>
</dbReference>
<dbReference type="InterPro" id="IPR052190">
    <property type="entry name" value="Euk-Arch_PrmC-MTase"/>
</dbReference>
<dbReference type="PANTHER" id="PTHR45875:SF1">
    <property type="entry name" value="METHYLTRANSFERASE N6AMT1"/>
    <property type="match status" value="1"/>
</dbReference>
<accession>A0A1W6K036</accession>
<sequence>MSSFRTIEFSGYKLCINDETYEPAEDTELILDILEVNKGQKVVEVGSGSGILSIRAASLGGKVISIDINPFAVESTLCSIKLNNVENDINVINCNMLSCIRETVFDVAIFNPPYLPYEEYNSWISYSWSGGKSGVDVLIRFLKQVKAKKIYTVYSSLSDEDKLLDFINKNKIKISKKVEKVYDYERIIAIQLDAQSNFSRA</sequence>
<evidence type="ECO:0000256" key="1">
    <source>
        <dbReference type="ARBA" id="ARBA00006149"/>
    </source>
</evidence>
<protein>
    <submittedName>
        <fullName evidence="5">Methyltransferase</fullName>
    </submittedName>
</protein>
<dbReference type="InterPro" id="IPR002052">
    <property type="entry name" value="DNA_methylase_N6_adenine_CS"/>
</dbReference>
<comment type="similarity">
    <text evidence="1">Belongs to the eukaryotic/archaeal PrmC-related family.</text>
</comment>
<evidence type="ECO:0000256" key="3">
    <source>
        <dbReference type="ARBA" id="ARBA00022679"/>
    </source>
</evidence>
<dbReference type="InterPro" id="IPR004557">
    <property type="entry name" value="PrmC-related"/>
</dbReference>
<keyword evidence="6" id="KW-1185">Reference proteome</keyword>
<keyword evidence="2 5" id="KW-0489">Methyltransferase</keyword>
<dbReference type="PROSITE" id="PS00092">
    <property type="entry name" value="N6_MTASE"/>
    <property type="match status" value="1"/>
</dbReference>
<dbReference type="NCBIfam" id="NF011528">
    <property type="entry name" value="PRK14968.1-2"/>
    <property type="match status" value="1"/>
</dbReference>
<evidence type="ECO:0000256" key="2">
    <source>
        <dbReference type="ARBA" id="ARBA00022603"/>
    </source>
</evidence>
<dbReference type="Proteomes" id="UP000193404">
    <property type="component" value="Chromosome"/>
</dbReference>
<evidence type="ECO:0000313" key="6">
    <source>
        <dbReference type="Proteomes" id="UP000193404"/>
    </source>
</evidence>
<dbReference type="GO" id="GO:0008276">
    <property type="term" value="F:protein methyltransferase activity"/>
    <property type="evidence" value="ECO:0007669"/>
    <property type="project" value="TreeGrafter"/>
</dbReference>
<organism evidence="5 6">
    <name type="scientific">Acidianus manzaensis</name>
    <dbReference type="NCBI Taxonomy" id="282676"/>
    <lineage>
        <taxon>Archaea</taxon>
        <taxon>Thermoproteota</taxon>
        <taxon>Thermoprotei</taxon>
        <taxon>Sulfolobales</taxon>
        <taxon>Sulfolobaceae</taxon>
        <taxon>Acidianus</taxon>
    </lineage>
</organism>
<dbReference type="KEGG" id="aman:B6F84_07595"/>
<dbReference type="NCBIfam" id="TIGR00537">
    <property type="entry name" value="hemK_rel_arch"/>
    <property type="match status" value="1"/>
</dbReference>
<dbReference type="GO" id="GO:0003676">
    <property type="term" value="F:nucleic acid binding"/>
    <property type="evidence" value="ECO:0007669"/>
    <property type="project" value="InterPro"/>
</dbReference>
<dbReference type="Gene3D" id="3.40.50.150">
    <property type="entry name" value="Vaccinia Virus protein VP39"/>
    <property type="match status" value="1"/>
</dbReference>
<name>A0A1W6K036_9CREN</name>
<evidence type="ECO:0000313" key="5">
    <source>
        <dbReference type="EMBL" id="ARM75903.1"/>
    </source>
</evidence>
<dbReference type="GO" id="GO:0008757">
    <property type="term" value="F:S-adenosylmethionine-dependent methyltransferase activity"/>
    <property type="evidence" value="ECO:0007669"/>
    <property type="project" value="TreeGrafter"/>
</dbReference>
<reference evidence="5 6" key="1">
    <citation type="submission" date="2017-03" db="EMBL/GenBank/DDBJ databases">
        <title>Sulfur activation and transportation mechanism of thermophilic Archaea Acidianus manzaensis YN-25.</title>
        <authorList>
            <person name="Ma Y."/>
            <person name="Yang Y."/>
            <person name="Xia J."/>
        </authorList>
    </citation>
    <scope>NUCLEOTIDE SEQUENCE [LARGE SCALE GENOMIC DNA]</scope>
    <source>
        <strain evidence="5 6">YN-25</strain>
    </source>
</reference>
<dbReference type="OrthoDB" id="27149at2157"/>
<proteinExistence type="inferred from homology"/>
<dbReference type="GeneID" id="41590772"/>